<dbReference type="Pfam" id="PF17645">
    <property type="entry name" value="Amdase"/>
    <property type="match status" value="1"/>
</dbReference>
<name>X1SS37_9ZZZZ</name>
<dbReference type="EMBL" id="BARW01018177">
    <property type="protein sequence ID" value="GAI95882.1"/>
    <property type="molecule type" value="Genomic_DNA"/>
</dbReference>
<organism evidence="1">
    <name type="scientific">marine sediment metagenome</name>
    <dbReference type="NCBI Taxonomy" id="412755"/>
    <lineage>
        <taxon>unclassified sequences</taxon>
        <taxon>metagenomes</taxon>
        <taxon>ecological metagenomes</taxon>
    </lineage>
</organism>
<comment type="caution">
    <text evidence="1">The sequence shown here is derived from an EMBL/GenBank/DDBJ whole genome shotgun (WGS) entry which is preliminary data.</text>
</comment>
<gene>
    <name evidence="1" type="ORF">S12H4_31179</name>
</gene>
<dbReference type="InterPro" id="IPR026286">
    <property type="entry name" value="MaiA/AMDase"/>
</dbReference>
<reference evidence="1" key="1">
    <citation type="journal article" date="2014" name="Front. Microbiol.">
        <title>High frequency of phylogenetically diverse reductive dehalogenase-homologous genes in deep subseafloor sedimentary metagenomes.</title>
        <authorList>
            <person name="Kawai M."/>
            <person name="Futagami T."/>
            <person name="Toyoda A."/>
            <person name="Takaki Y."/>
            <person name="Nishi S."/>
            <person name="Hori S."/>
            <person name="Arai W."/>
            <person name="Tsubouchi T."/>
            <person name="Morono Y."/>
            <person name="Uchiyama I."/>
            <person name="Ito T."/>
            <person name="Fujiyama A."/>
            <person name="Inagaki F."/>
            <person name="Takami H."/>
        </authorList>
    </citation>
    <scope>NUCLEOTIDE SEQUENCE</scope>
    <source>
        <strain evidence="1">Expedition CK06-06</strain>
    </source>
</reference>
<evidence type="ECO:0000313" key="1">
    <source>
        <dbReference type="EMBL" id="GAI95882.1"/>
    </source>
</evidence>
<sequence length="174" mass="18949">MYGYRAKIGLIVPSINDAIEPEFNAMKPDGVSVYATRVLLTEGTIEGEKRMLEGTEEAVSLIASAGVNIIAYACTTGSLIRGVGWDQELINTIEGIAGIPATTTSTAVMRVFKELRINKVALVLPYPEEINQLEKEFFEAQGISVVNMKELGLTDMRGVLPETVYELAHEVDTP</sequence>
<dbReference type="PANTHER" id="PTHR40267:SF1">
    <property type="entry name" value="BLR3294 PROTEIN"/>
    <property type="match status" value="1"/>
</dbReference>
<proteinExistence type="predicted"/>
<protein>
    <recommendedName>
        <fullName evidence="2">Maleate cis-trans isomerase</fullName>
    </recommendedName>
</protein>
<dbReference type="PANTHER" id="PTHR40267">
    <property type="entry name" value="BLR3294 PROTEIN"/>
    <property type="match status" value="1"/>
</dbReference>
<accession>X1SS37</accession>
<dbReference type="AlphaFoldDB" id="X1SS37"/>
<dbReference type="Gene3D" id="3.40.50.12500">
    <property type="match status" value="1"/>
</dbReference>
<dbReference type="InterPro" id="IPR053714">
    <property type="entry name" value="Iso_Racemase_Enz_sf"/>
</dbReference>
<evidence type="ECO:0008006" key="2">
    <source>
        <dbReference type="Google" id="ProtNLM"/>
    </source>
</evidence>
<feature type="non-terminal residue" evidence="1">
    <location>
        <position position="174"/>
    </location>
</feature>